<evidence type="ECO:0000313" key="5">
    <source>
        <dbReference type="EMBL" id="CAD8443743.1"/>
    </source>
</evidence>
<sequence>MTRKEAADVSLDQNLSLNQINLELQSLAYEKAHLKSQIQACRSFKLDLPKKLISIREFRKIAPDDIKTLESKNHAFQLARLRTELEERKKSLNTQKSLGEEVSSLEEKNKSSRKFLDNLKTQILAIHKESSRIRDLLPEELAGLSIEGDPSTLPAKLKVLFESSVSLMRIYSRPLRSVRIIIENIDNNHNIKNSGEISQGAGEETKDHKAEDFDAEEGELDVSMEIETEIETENDKKTSKITQKTASRGTLCLDIECTSGMVEFGFAETSSGLVRAWVTTGGDSKGCNELLFNLLSEHEGDGLSPGTGWIQTLCTKAGAGLLSKAIYRLCHRMNAKVALDSQMNLLKSLKTPPPGFDSRNRLSPHAKLTSFSRITAQKAREQLAEFGEDFTYFHPNITTYASGTISHSTGIQASFVVRIPVNYPTGRPKFHINIDKGLSSKRNVNKYPAIVYKTSHPDAIKFVTDKRAKLPYLNIRGQIEDELKSCEGSGNQVLSYQIRTLLHSIDIVAEIMGKKKSAESGKRANIACLRPIRGRDRRKPLTYNTVLSLYDQR</sequence>
<feature type="compositionally biased region" description="Basic and acidic residues" evidence="4">
    <location>
        <begin position="203"/>
        <end position="212"/>
    </location>
</feature>
<comment type="similarity">
    <text evidence="2">Belongs to the THOC5 family.</text>
</comment>
<accession>A0A7S0D5A8</accession>
<evidence type="ECO:0000256" key="1">
    <source>
        <dbReference type="ARBA" id="ARBA00004123"/>
    </source>
</evidence>
<reference evidence="5" key="1">
    <citation type="submission" date="2021-01" db="EMBL/GenBank/DDBJ databases">
        <authorList>
            <person name="Corre E."/>
            <person name="Pelletier E."/>
            <person name="Niang G."/>
            <person name="Scheremetjew M."/>
            <person name="Finn R."/>
            <person name="Kale V."/>
            <person name="Holt S."/>
            <person name="Cochrane G."/>
            <person name="Meng A."/>
            <person name="Brown T."/>
            <person name="Cohen L."/>
        </authorList>
    </citation>
    <scope>NUCLEOTIDE SEQUENCE</scope>
    <source>
        <strain evidence="5">CCMP2058</strain>
    </source>
</reference>
<protein>
    <submittedName>
        <fullName evidence="5">Uncharacterized protein</fullName>
    </submittedName>
</protein>
<evidence type="ECO:0000256" key="3">
    <source>
        <dbReference type="ARBA" id="ARBA00023242"/>
    </source>
</evidence>
<dbReference type="PANTHER" id="PTHR13375:SF3">
    <property type="entry name" value="THO COMPLEX SUBUNIT 5 HOMOLOG"/>
    <property type="match status" value="1"/>
</dbReference>
<comment type="subcellular location">
    <subcellularLocation>
        <location evidence="1">Nucleus</location>
    </subcellularLocation>
</comment>
<dbReference type="PANTHER" id="PTHR13375">
    <property type="entry name" value="FMS INTERACTING PROTEIN"/>
    <property type="match status" value="1"/>
</dbReference>
<gene>
    <name evidence="5" type="ORF">LAMO00422_LOCUS7369</name>
</gene>
<dbReference type="AlphaFoldDB" id="A0A7S0D5A8"/>
<dbReference type="InterPro" id="IPR019163">
    <property type="entry name" value="THO_Thoc5"/>
</dbReference>
<evidence type="ECO:0000256" key="2">
    <source>
        <dbReference type="ARBA" id="ARBA00008044"/>
    </source>
</evidence>
<keyword evidence="3" id="KW-0539">Nucleus</keyword>
<dbReference type="Pfam" id="PF09766">
    <property type="entry name" value="FmiP_Thoc5"/>
    <property type="match status" value="1"/>
</dbReference>
<organism evidence="5">
    <name type="scientific">Amorphochlora amoebiformis</name>
    <dbReference type="NCBI Taxonomy" id="1561963"/>
    <lineage>
        <taxon>Eukaryota</taxon>
        <taxon>Sar</taxon>
        <taxon>Rhizaria</taxon>
        <taxon>Cercozoa</taxon>
        <taxon>Chlorarachniophyceae</taxon>
        <taxon>Amorphochlora</taxon>
    </lineage>
</organism>
<dbReference type="GO" id="GO:0006406">
    <property type="term" value="P:mRNA export from nucleus"/>
    <property type="evidence" value="ECO:0007669"/>
    <property type="project" value="TreeGrafter"/>
</dbReference>
<dbReference type="EMBL" id="HBEM01010523">
    <property type="protein sequence ID" value="CAD8443743.1"/>
    <property type="molecule type" value="Transcribed_RNA"/>
</dbReference>
<proteinExistence type="inferred from homology"/>
<evidence type="ECO:0000256" key="4">
    <source>
        <dbReference type="SAM" id="MobiDB-lite"/>
    </source>
</evidence>
<dbReference type="GO" id="GO:0003729">
    <property type="term" value="F:mRNA binding"/>
    <property type="evidence" value="ECO:0007669"/>
    <property type="project" value="TreeGrafter"/>
</dbReference>
<feature type="region of interest" description="Disordered" evidence="4">
    <location>
        <begin position="193"/>
        <end position="216"/>
    </location>
</feature>
<name>A0A7S0D5A8_9EUKA</name>
<dbReference type="GO" id="GO:0000445">
    <property type="term" value="C:THO complex part of transcription export complex"/>
    <property type="evidence" value="ECO:0007669"/>
    <property type="project" value="TreeGrafter"/>
</dbReference>